<dbReference type="InterPro" id="IPR036465">
    <property type="entry name" value="vWFA_dom_sf"/>
</dbReference>
<keyword evidence="8 10" id="KW-0143">Chaperone</keyword>
<dbReference type="Gene3D" id="3.40.50.300">
    <property type="entry name" value="P-loop containing nucleotide triphosphate hydrolases"/>
    <property type="match status" value="6"/>
</dbReference>
<dbReference type="Proteomes" id="UP000008493">
    <property type="component" value="Unassembled WGS sequence"/>
</dbReference>
<dbReference type="EMBL" id="JH971390">
    <property type="protein sequence ID" value="EKM79309.1"/>
    <property type="molecule type" value="Genomic_DNA"/>
</dbReference>
<keyword evidence="9 10" id="KW-0539">Nucleus</keyword>
<dbReference type="Pfam" id="PF07728">
    <property type="entry name" value="AAA_5"/>
    <property type="match status" value="8"/>
</dbReference>
<keyword evidence="14" id="KW-1185">Reference proteome</keyword>
<dbReference type="InterPro" id="IPR003593">
    <property type="entry name" value="AAA+_ATPase"/>
</dbReference>
<keyword evidence="5" id="KW-0597">Phosphoprotein</keyword>
<feature type="compositionally biased region" description="Basic and acidic residues" evidence="11">
    <location>
        <begin position="831"/>
        <end position="850"/>
    </location>
</feature>
<dbReference type="Pfam" id="PF17865">
    <property type="entry name" value="AAA_lid_5"/>
    <property type="match status" value="1"/>
</dbReference>
<feature type="compositionally biased region" description="Basic and acidic residues" evidence="11">
    <location>
        <begin position="4435"/>
        <end position="4445"/>
    </location>
</feature>
<evidence type="ECO:0000313" key="13">
    <source>
        <dbReference type="EMBL" id="EKM79309.1"/>
    </source>
</evidence>
<evidence type="ECO:0000256" key="3">
    <source>
        <dbReference type="ARBA" id="ARBA00007188"/>
    </source>
</evidence>
<sequence>MAATAVLFTSPNTTTTFDASLLRDPLKINLKQQIKKLIVAIQHSTIESRLPTVLENFNSFACGLRAVVERKVLLDAVSRCLSVPQLLETVVDLFRPLLIDLVARWLDDEKVDGEVKEERLIALAYIVEVYEEIFPIFHEFLTKFYPDGPLAASATQSSTPFGEVERLHRLLLTYFRIQQANRELPLQLFWSLTPLSKLIWSSNHNQDDNGVKLLAIRCYAYQSGMGEAEREKMERKVLNMKDDEMCSVDCWISAGGFGKKDEEGKERLLDGWVLPMLEVQRVKDMREGLYDVDLETFYGFEDEEERVCVEELDLSPRVANIHGVLLLRQSTAPARPSVLIATPTSIRSLQALALHISMRAPTLLTSSPSAGKSLLLDHLARSLYPDTENQIITIYLADTSLDPRSLLGSYISSSTQPGSFEWKEGVLVRAMREGRWVVFEDIDRGSNEVLGVIKPLVESLRLGNWIGARAKVDVPSRGTIVAHQNFLVFATRSLQPSRNGKFVQPTFFGAHKFCETIIRAPEGDELKMIIERRCVRLGSNAVEGLIDLWTEVKALGMVASVRDVGLRELEKLCARVERLLPMSDQSMDIDPSEGGIVPLWNIFTNPSLREEIYLEARDVFFGASATTTSAKNHFDSVAAIVGKKLGLDEERQEWLLKGRVPVLDIEKDVNGNISGVSIGRTRLAAKQRKSLVDLPPSRPFAMHRPAVCLLSRIMTSVALSEPVLLTGETGTGKTSVVTHLASLLGRSLISLNLSHQTESSDLIGGLKPIDTRVPASVLQERFLELFGSTFSRKKNEKFESEVRKAVNEGRWKRVVGLWKESGRLARERLTARKAERMSEADHGRGEPEAPRKRRKFNAVESIAVWDTFLKDVDEFDIQHVQGKGKFAFGFVEGPLVKALRSGDWILLDEINLASPETLECISGLLHGPTASITLTEQGSLEPVPRHPDFRLFACMNPATDVGKKDLPPNIRSRFTEIDVPPPDADKDTLLTIITQYIGACAVGDKGIIMNVAEFYIAAKGLAGKRQLADGANHRPHFSMRTLARALTFASDMANMYSLRRAVWEGCLMAFTMVLDPSSAEILVGLMHKHLLVGVRNPRSMLSMEPAVPRGHSAEQFVKFGPFYLKRGPYPEDPMEGYILTPSVETKLIDLARIVTTRRFPVLIEGPTSSGKTSSVEYLARRTGHRFVRINNHEHTDIQEYLGSYVSDPLTGKLVFKDGLLVHALRNGDWIVLDELNLAPTDVLEALNRLLDDNRELLIPETQEVIRPHPQFMLFATQNPPGLYAGRKILSRAFRNRFLEVHFQDVPQAELESILCQRCKIAPSYGKRIVAVFQELQKRRQAGRVFESKQGFATLRDLFRWANRDALGYQELADNGYMLLAERARRDDDKAVVKEVIQSIMGVQINEDVLYNLHQPSVNMAEFLGTPLPLTSDVVWTKAMQRLYILLCRALKFNEPVLLVGETGSGKTSVCQIFAEATGQRLHGLNCHQNTETADIIGALRPVRNRTALEAEVFQEASSALAASGVQPTDSSFEGLASALEKALKLSCSTYHGLLSHARSRLLGLQSIFEWHDGPLVEAMGRGDIFLLDEISLADDSVLERLNSVLEPARTIVLAEKGGSDFVHPVVKAMDAFKLVATMNPGGDYGKKELSPALRNRFTEIWVPRVDRRADLELIVGSLWKHANLRPYTQKVLDYTEWLSSRVGDRSIASLRDIIAWVMFSNAVYTVEGAISSSGVFHHAAQMTYLDGLASLPQLSAYSRDALTRLKEEATRKLNEMVPLTDTNFHEPVFDPTQFVQFGSFGIKKGPLETEPLVFNLAAPTSRSNAMRILRACQLSKPVLLEGSPGVGKTSLITALANISGHHLCRINLSDQTDLIDLFGSDLPVEGGSPGEFAWRDAEFLKALQHGHWVLLDEMNLAPQTVLEGLNAVLDHRGTVYIPELGKTFTCHPSFRIFAAQNPINQGGGRKGLPKSFVNRFTKVYIEELTSADLTLVCQHMFPDMDENVLHAMIAFNNSLNDEVTHRKTFGRAGAPWEFNLRDVIRWGCLLISYRNRAPVTFLRSVYLQRFRTNEDRRRVQGIFDAIFTSSTPSFEQAPPSFFSPSELQVGHFSTTRHNFSTLSRPERLLKVQTAPMEALGDCVSQNWLAIVTGPRDSGKSHLIRALANFTGNPLREISMNSATDTMDIIGSFEQVDVRALAIDLIHDILQLAEEDFRNPKQAQELHDLIATRDSLNLAVSGPLTREMIVSLLGQASDFLSDLTNHCGASGEVQQRIKTLLQSPWVGRFEWMDGPLVQAMRQGKWLLLDGANLCNPSVLDRLNSLCEPNGQLTLNERGLVQDVIEVIKPHPNFRLFMTVDPQHGELSRAMRNRGIEIFIPLGILPDDYLIVLDHLRLPRLQTPVEHANLLSLNHLSSRRGLAKSLYQREKITTSSGRSLDHFTPLSNVMDRFPLYLNASNDMYLDASTFFLSRTFHPAYFPYFRRVLDTCDGTNGQLKQYLHAFVNLLSSPPSLSVTSRIKDMLTQVRKCSSEILSAQVGFTESDADAVLNILDFIAAVFLQRENTGPDGYEPRFSTPMVERIHQGIKNFLDQLSRLNEHILNTLSSDADIVENALPLVLAVNKCGRFLHTISSQALLDHSAVQVVVRMIRDVLNGAPPLLLSLSTDAVRLEKITSPTSGISLVDLWLRWNILLTLDQASKDSAGLSNITFDNQREIITSETSSTIDMTPKLLTLNMLSGPLNHSAVSDSSQVIRVTSDAKSIGVIVFYSNFGGMWLLCYPSTLILTVNTQLVKSLSSHDECIPALSTQSLQNMDASLDDLHSFADLNPPLRTLQLHLEPLRVLPHCTMEQKLYRLANAWVAVGTALLKLLIPDTPVDPVAIENTTTLLRRREQDQVSIELHLHYVLERITTGNNHSFILRVLRHRLSGTTGDHSGAISVKGRESVARLHSYWAEVWQFKNQVLSEAKISSILKPSSTVNESTVLQEQVVQESITGFHQRLAHAYPEFRDLNSLLSIPISQLRLGLRLASKVNRLNSEAATTMTALTFYPSIGSPLVSSLSQKHPILGPSTSIYLCLVKLQLEVSVGVQIKYLLPQLETLYDQVLGLWLIDRAREAENEATSQSLYREAVIQHDAKTDAELEEEEFLALFPSYEDSLAKGMMGTTKPEPLQNVSKEHMAQMTSLYLDIFSSAALEKPTLGRIDQTRKHLLSEILPSRAHELPDSLDTTALAYRLRFADGARRFLQTPIDELAAYNFYKDSNPHEIKNASSIVMALRAQLKTLFDEWPDQMVLQHLMDRCDIILEFSVESPVAKVLSALEQLLLQTDDWEMYANRSNSLTSYRQSLIELIVRWRRLELGGWSGLLESEAHTFAEGASEWWFRLYNATIRGLFDAMRFGEEDQYLSKTIPLIDDFVSSSPLGQFFFRIRLLQSFERFISELSTTKENAEKHCLGRMVRIIHSLLQYYGLFQPSFQSYLTEQRIVLDKEIRNLIKLASWKDINVQALKQSAQRTHHQLYKIIRKFREVLREPITHRLKTTTPTITEVDLRPLPLICQRLEELHLPVPHTLSATLVGPLSDLGSTLKKFERLIHVKITPFTSRRHNVYADDLAIAIITTSKELSDIPIPKNLSAEKRAKFVKSLLVRKRKGFSDLLKELKAIGLASNVTAEVSRQNADPVWLRGQPVLGNAIIDFGLSKTEAYFSKLLASLPELRASLSNHHSDLQTRELLRGQSFLESGLSNAIGLRASLATGSEQSTRLKKICSRLLVLASSEVKIFQKSLCDRIGDATRLMCRLFSALTEVAQDLNLFKRLQKDSTKDVPIDELENYLTTCNDLKNSLMSIQDAVEQTPVPALSKDEHETFLACLDFFKSCASALAEWSSTYPHLQYLFEPSQNWLSSENADCIQIEPCHEESSNSSTEALLNSLLFAVQAMVKEVDKLNVNVDVDEDELTDRSVSKAFQETRGFTHLLSLSHIVEQLTTLLATIQGEKELKHILQCILPFLHVYQNLAQDQLAIHARWTKAAFKLDYVICVTLLRLSKEGFCQPSETEEGGDGEGETLEAADGTGLGEGSGTKNVSEEIGDESQIEGLKGDDTEEREREENNDDDNAIEMSEDFAGALEDVPEDGSEMEGDDKSNGSEADPEEKVEDLDPTDPSALDEKIWGDEDGPSDSDNLPDKTDKDFSEEQGGSSEMVAKENEKTSKERSKEDEVSKTEESKEAPETEEQEQEPPGAAGAPMKDDVQDADTLDLPEDMELDLGEEEKRNNTNNELEDEGEGEEQEQEQERISEGNEMDDDNAFENDEVEGEEGDGTQKDGMIDDSDIEMEKKMETEVDEQQDPDPAAEQEAPDEVVARPDTSVGEGDANLNDEAQTMDHDPISTGQTGSSAAESGQKASSERVEITKQAGPDDHKGNAQSGEQQGHEQSSAAEKTQANPLRSLGETLKEIKQRFDEILGSEPADVPKPKVGPSETPAQLEYLQPDDEDNDMQALGAAEEEQVAKLNDLKFAEDDPYLDPSFSMDIDEPVQPEHHEKPQEELASQSEQTASALRENIEGAILPGFGPDPQEPTTVVNSSLSITNAEVEEEINRNAEAELKQWQSEDFPESRAEHIWRLYESMTHDLAYALCEQLRLILEPTLATRLKGDFRTGKRLNMKKIIPYIASDYTKDKIWLRRTKPSQREYQVLIAIDDSRSMAESHSVHLAYQTLALISKALTRLESGDIAIAKFGGVVDLLHGFDQGPFTDQAGTQVFNAFTFKQKATNVLSLIDTSLKVLESARERRSMSSASAADLWQLEIIVSDGICQDHDKLRTLLRKAEEQKVMIVFILLDSLHSSTTPGSVSSKDVNSNSILTMTKADFKNVDGKMEMQLQKYLDSFPFEYYVVLRDVEALPEVLAGTLKQFFERVSEE</sequence>
<feature type="region of interest" description="Disordered" evidence="11">
    <location>
        <begin position="4038"/>
        <end position="4489"/>
    </location>
</feature>
<evidence type="ECO:0000313" key="14">
    <source>
        <dbReference type="Proteomes" id="UP000008493"/>
    </source>
</evidence>
<dbReference type="InterPro" id="IPR040848">
    <property type="entry name" value="AAA_lid_7"/>
</dbReference>
<organism evidence="13 14">
    <name type="scientific">Agaricus bisporus var. burnettii (strain JB137-S8 / ATCC MYA-4627 / FGSC 10392)</name>
    <name type="common">White button mushroom</name>
    <dbReference type="NCBI Taxonomy" id="597362"/>
    <lineage>
        <taxon>Eukaryota</taxon>
        <taxon>Fungi</taxon>
        <taxon>Dikarya</taxon>
        <taxon>Basidiomycota</taxon>
        <taxon>Agaricomycotina</taxon>
        <taxon>Agaricomycetes</taxon>
        <taxon>Agaricomycetidae</taxon>
        <taxon>Agaricales</taxon>
        <taxon>Agaricineae</taxon>
        <taxon>Agaricaceae</taxon>
        <taxon>Agaricus</taxon>
    </lineage>
</organism>
<evidence type="ECO:0000256" key="10">
    <source>
        <dbReference type="PIRNR" id="PIRNR010340"/>
    </source>
</evidence>
<dbReference type="STRING" id="597362.K5VXU2"/>
<feature type="compositionally biased region" description="Basic and acidic residues" evidence="11">
    <location>
        <begin position="4388"/>
        <end position="4405"/>
    </location>
</feature>
<feature type="compositionally biased region" description="Basic and acidic residues" evidence="11">
    <location>
        <begin position="4519"/>
        <end position="4528"/>
    </location>
</feature>
<evidence type="ECO:0000256" key="9">
    <source>
        <dbReference type="ARBA" id="ARBA00023242"/>
    </source>
</evidence>
<dbReference type="SUPFAM" id="SSF53300">
    <property type="entry name" value="vWA-like"/>
    <property type="match status" value="1"/>
</dbReference>
<dbReference type="GO" id="GO:0000055">
    <property type="term" value="P:ribosomal large subunit export from nucleus"/>
    <property type="evidence" value="ECO:0007669"/>
    <property type="project" value="TreeGrafter"/>
</dbReference>
<accession>K5VXU2</accession>
<dbReference type="GeneID" id="18831168"/>
<feature type="compositionally biased region" description="Basic and acidic residues" evidence="11">
    <location>
        <begin position="4083"/>
        <end position="4094"/>
    </location>
</feature>
<proteinExistence type="inferred from homology"/>
<feature type="compositionally biased region" description="Acidic residues" evidence="11">
    <location>
        <begin position="4095"/>
        <end position="4107"/>
    </location>
</feature>
<dbReference type="HOGENOM" id="CLU_000050_0_2_1"/>
<feature type="compositionally biased region" description="Basic and acidic residues" evidence="11">
    <location>
        <begin position="4187"/>
        <end position="4214"/>
    </location>
</feature>
<dbReference type="GO" id="GO:0030687">
    <property type="term" value="C:preribosome, large subunit precursor"/>
    <property type="evidence" value="ECO:0007669"/>
    <property type="project" value="TreeGrafter"/>
</dbReference>
<dbReference type="KEGG" id="abp:AGABI1DRAFT74220"/>
<evidence type="ECO:0000256" key="7">
    <source>
        <dbReference type="ARBA" id="ARBA00022840"/>
    </source>
</evidence>
<dbReference type="OMA" id="ILEQWHR"/>
<dbReference type="GO" id="GO:0000027">
    <property type="term" value="P:ribosomal large subunit assembly"/>
    <property type="evidence" value="ECO:0007669"/>
    <property type="project" value="InterPro"/>
</dbReference>
<dbReference type="OrthoDB" id="5186at2759"/>
<dbReference type="FunFam" id="3.40.50.300:FF:001368">
    <property type="entry name" value="Midasin"/>
    <property type="match status" value="1"/>
</dbReference>
<keyword evidence="6 10" id="KW-0547">Nucleotide-binding</keyword>
<feature type="compositionally biased region" description="Acidic residues" evidence="11">
    <location>
        <begin position="4134"/>
        <end position="4145"/>
    </location>
</feature>
<evidence type="ECO:0000256" key="11">
    <source>
        <dbReference type="SAM" id="MobiDB-lite"/>
    </source>
</evidence>
<dbReference type="InterPro" id="IPR002035">
    <property type="entry name" value="VWF_A"/>
</dbReference>
<dbReference type="PANTHER" id="PTHR48103:SF2">
    <property type="entry name" value="MIDASIN"/>
    <property type="match status" value="1"/>
</dbReference>
<dbReference type="InterPro" id="IPR041190">
    <property type="entry name" value="Midasin_AAA_lid_5"/>
</dbReference>
<dbReference type="FunCoup" id="K5VXU2">
    <property type="interactions" value="362"/>
</dbReference>
<dbReference type="InterPro" id="IPR027417">
    <property type="entry name" value="P-loop_NTPase"/>
</dbReference>
<dbReference type="PIRSF" id="PIRSF010340">
    <property type="entry name" value="Midasin"/>
    <property type="match status" value="1"/>
</dbReference>
<evidence type="ECO:0000256" key="8">
    <source>
        <dbReference type="ARBA" id="ARBA00023186"/>
    </source>
</evidence>
<name>K5VXU2_AGABU</name>
<feature type="domain" description="VWFA" evidence="12">
    <location>
        <begin position="4675"/>
        <end position="4868"/>
    </location>
</feature>
<evidence type="ECO:0000256" key="6">
    <source>
        <dbReference type="ARBA" id="ARBA00022741"/>
    </source>
</evidence>
<dbReference type="GO" id="GO:0016887">
    <property type="term" value="F:ATP hydrolysis activity"/>
    <property type="evidence" value="ECO:0007669"/>
    <property type="project" value="InterPro"/>
</dbReference>
<feature type="region of interest" description="Disordered" evidence="11">
    <location>
        <begin position="831"/>
        <end position="852"/>
    </location>
</feature>
<feature type="compositionally biased region" description="Acidic residues" evidence="11">
    <location>
        <begin position="4284"/>
        <end position="4303"/>
    </location>
</feature>
<feature type="compositionally biased region" description="Basic and acidic residues" evidence="11">
    <location>
        <begin position="4168"/>
        <end position="4177"/>
    </location>
</feature>
<feature type="compositionally biased region" description="Low complexity" evidence="11">
    <location>
        <begin position="4408"/>
        <end position="4419"/>
    </location>
</feature>
<feature type="compositionally biased region" description="Acidic residues" evidence="11">
    <location>
        <begin position="4115"/>
        <end position="4125"/>
    </location>
</feature>
<dbReference type="InterPro" id="IPR012099">
    <property type="entry name" value="Midasin"/>
</dbReference>
<evidence type="ECO:0000256" key="4">
    <source>
        <dbReference type="ARBA" id="ARBA00017143"/>
    </source>
</evidence>
<dbReference type="InterPro" id="IPR025662">
    <property type="entry name" value="Sigma_54_int_dom_ATP-bd_1"/>
</dbReference>
<dbReference type="PROSITE" id="PS50234">
    <property type="entry name" value="VWFA"/>
    <property type="match status" value="1"/>
</dbReference>
<dbReference type="InterPro" id="IPR048617">
    <property type="entry name" value="MDN1_AAA_lid_4"/>
</dbReference>
<feature type="compositionally biased region" description="Acidic residues" evidence="11">
    <location>
        <begin position="4325"/>
        <end position="4342"/>
    </location>
</feature>
<evidence type="ECO:0000259" key="12">
    <source>
        <dbReference type="PROSITE" id="PS50234"/>
    </source>
</evidence>
<dbReference type="InParanoid" id="K5VXU2"/>
<dbReference type="SUPFAM" id="SSF52540">
    <property type="entry name" value="P-loop containing nucleoside triphosphate hydrolases"/>
    <property type="match status" value="6"/>
</dbReference>
<protein>
    <recommendedName>
        <fullName evidence="4 10">Midasin</fullName>
    </recommendedName>
</protein>
<dbReference type="SMART" id="SM00382">
    <property type="entry name" value="AAA"/>
    <property type="match status" value="6"/>
</dbReference>
<dbReference type="Pfam" id="PF17867">
    <property type="entry name" value="AAA_lid_7"/>
    <property type="match status" value="3"/>
</dbReference>
<dbReference type="PANTHER" id="PTHR48103">
    <property type="entry name" value="MIDASIN-RELATED"/>
    <property type="match status" value="1"/>
</dbReference>
<comment type="function">
    <text evidence="10">Nuclear chaperone required for maturation and nuclear export of pre-60S ribosome subunits.</text>
</comment>
<feature type="compositionally biased region" description="Acidic residues" evidence="11">
    <location>
        <begin position="4263"/>
        <end position="4275"/>
    </location>
</feature>
<evidence type="ECO:0000256" key="5">
    <source>
        <dbReference type="ARBA" id="ARBA00022553"/>
    </source>
</evidence>
<feature type="compositionally biased region" description="Acidic residues" evidence="11">
    <location>
        <begin position="4041"/>
        <end position="4054"/>
    </location>
</feature>
<dbReference type="CDD" id="cd00009">
    <property type="entry name" value="AAA"/>
    <property type="match status" value="1"/>
</dbReference>
<dbReference type="RefSeq" id="XP_007329771.1">
    <property type="nucleotide sequence ID" value="XM_007329709.1"/>
</dbReference>
<comment type="similarity">
    <text evidence="3 10">Belongs to the midasin family.</text>
</comment>
<keyword evidence="7 10" id="KW-0067">ATP-binding</keyword>
<reference evidence="14" key="1">
    <citation type="journal article" date="2012" name="Proc. Natl. Acad. Sci. U.S.A.">
        <title>Genome sequence of the button mushroom Agaricus bisporus reveals mechanisms governing adaptation to a humic-rich ecological niche.</title>
        <authorList>
            <person name="Morin E."/>
            <person name="Kohler A."/>
            <person name="Baker A.R."/>
            <person name="Foulongne-Oriol M."/>
            <person name="Lombard V."/>
            <person name="Nagy L.G."/>
            <person name="Ohm R.A."/>
            <person name="Patyshakuliyeva A."/>
            <person name="Brun A."/>
            <person name="Aerts A.L."/>
            <person name="Bailey A.M."/>
            <person name="Billette C."/>
            <person name="Coutinho P.M."/>
            <person name="Deakin G."/>
            <person name="Doddapaneni H."/>
            <person name="Floudas D."/>
            <person name="Grimwood J."/>
            <person name="Hilden K."/>
            <person name="Kuees U."/>
            <person name="LaButti K.M."/>
            <person name="Lapidus A."/>
            <person name="Lindquist E.A."/>
            <person name="Lucas S.M."/>
            <person name="Murat C."/>
            <person name="Riley R.W."/>
            <person name="Salamov A.A."/>
            <person name="Schmutz J."/>
            <person name="Subramanian V."/>
            <person name="Woesten H.A.B."/>
            <person name="Xu J."/>
            <person name="Eastwood D.C."/>
            <person name="Foster G.D."/>
            <person name="Sonnenberg A.S."/>
            <person name="Cullen D."/>
            <person name="de Vries R.P."/>
            <person name="Lundell T."/>
            <person name="Hibbett D.S."/>
            <person name="Henrissat B."/>
            <person name="Burton K.S."/>
            <person name="Kerrigan R.W."/>
            <person name="Challen M.P."/>
            <person name="Grigoriev I.V."/>
            <person name="Martin F."/>
        </authorList>
    </citation>
    <scope>NUCLEOTIDE SEQUENCE [LARGE SCALE GENOMIC DNA]</scope>
    <source>
        <strain evidence="14">JB137-S8 / ATCC MYA-4627 / FGSC 10392</strain>
    </source>
</reference>
<dbReference type="Pfam" id="PF21108">
    <property type="entry name" value="MDN1_4th"/>
    <property type="match status" value="1"/>
</dbReference>
<feature type="region of interest" description="Disordered" evidence="11">
    <location>
        <begin position="4502"/>
        <end position="4538"/>
    </location>
</feature>
<comment type="subcellular location">
    <subcellularLocation>
        <location evidence="1">Nucleus</location>
        <location evidence="1">Nucleolus</location>
    </subcellularLocation>
    <subcellularLocation>
        <location evidence="2">Nucleus</location>
        <location evidence="2">Nucleoplasm</location>
    </subcellularLocation>
</comment>
<gene>
    <name evidence="13" type="ORF">AGABI1DRAFT_74220</name>
</gene>
<feature type="compositionally biased region" description="Polar residues" evidence="11">
    <location>
        <begin position="4372"/>
        <end position="4387"/>
    </location>
</feature>
<evidence type="ECO:0000256" key="1">
    <source>
        <dbReference type="ARBA" id="ARBA00004604"/>
    </source>
</evidence>
<evidence type="ECO:0000256" key="2">
    <source>
        <dbReference type="ARBA" id="ARBA00004642"/>
    </source>
</evidence>
<dbReference type="GO" id="GO:0005730">
    <property type="term" value="C:nucleolus"/>
    <property type="evidence" value="ECO:0007669"/>
    <property type="project" value="UniProtKB-SubCell"/>
</dbReference>
<dbReference type="GO" id="GO:0005524">
    <property type="term" value="F:ATP binding"/>
    <property type="evidence" value="ECO:0007669"/>
    <property type="project" value="UniProtKB-KW"/>
</dbReference>
<dbReference type="eggNOG" id="KOG1808">
    <property type="taxonomic scope" value="Eukaryota"/>
</dbReference>
<dbReference type="GO" id="GO:0005654">
    <property type="term" value="C:nucleoplasm"/>
    <property type="evidence" value="ECO:0007669"/>
    <property type="project" value="UniProtKB-SubCell"/>
</dbReference>
<dbReference type="PROSITE" id="PS00675">
    <property type="entry name" value="SIGMA54_INTERACT_1"/>
    <property type="match status" value="2"/>
</dbReference>
<feature type="compositionally biased region" description="Acidic residues" evidence="11">
    <location>
        <begin position="4236"/>
        <end position="4253"/>
    </location>
</feature>
<dbReference type="FunFam" id="3.40.50.300:FF:000712">
    <property type="entry name" value="Midasin"/>
    <property type="match status" value="1"/>
</dbReference>
<dbReference type="InterPro" id="IPR011704">
    <property type="entry name" value="ATPase_dyneun-rel_AAA"/>
</dbReference>
<dbReference type="FunFam" id="3.40.50.300:FF:000142">
    <property type="entry name" value="Midasin"/>
    <property type="match status" value="1"/>
</dbReference>